<dbReference type="InterPro" id="IPR038716">
    <property type="entry name" value="P1/P2_N_sf"/>
</dbReference>
<dbReference type="STRING" id="765915.A0A1Y2HZP0"/>
<keyword evidence="7" id="KW-1185">Reference proteome</keyword>
<proteinExistence type="inferred from homology"/>
<evidence type="ECO:0000313" key="6">
    <source>
        <dbReference type="EMBL" id="ORZ40066.1"/>
    </source>
</evidence>
<keyword evidence="2" id="KW-0597">Phosphoprotein</keyword>
<sequence>MKAIAAYLLAVLGGNESPSVADVTAILASVGVDADEQLEKVVAELNGKNVEDIIAEGMTKLASVPAGGAAAAAPAAGAAASAGASAAAPEAAKEEEKEESDEDMGFGLFD</sequence>
<comment type="similarity">
    <text evidence="1">Belongs to the eukaryotic ribosomal protein P1/P2 family.</text>
</comment>
<dbReference type="OrthoDB" id="1227494at2759"/>
<dbReference type="PANTHER" id="PTHR21141:SF5">
    <property type="entry name" value="LARGE RIBOSOMAL SUBUNIT PROTEIN P2"/>
    <property type="match status" value="1"/>
</dbReference>
<dbReference type="Proteomes" id="UP000193411">
    <property type="component" value="Unassembled WGS sequence"/>
</dbReference>
<gene>
    <name evidence="6" type="ORF">BCR44DRAFT_118421</name>
</gene>
<protein>
    <submittedName>
        <fullName evidence="6">60s acidic ribosomal protein-domain-containing protein</fullName>
    </submittedName>
</protein>
<evidence type="ECO:0000256" key="3">
    <source>
        <dbReference type="ARBA" id="ARBA00022980"/>
    </source>
</evidence>
<dbReference type="FunFam" id="1.10.10.1410:FF:000002">
    <property type="entry name" value="60S acidic ribosomal protein P2"/>
    <property type="match status" value="1"/>
</dbReference>
<dbReference type="GO" id="GO:0003735">
    <property type="term" value="F:structural constituent of ribosome"/>
    <property type="evidence" value="ECO:0007669"/>
    <property type="project" value="InterPro"/>
</dbReference>
<dbReference type="CDD" id="cd05833">
    <property type="entry name" value="Ribosomal_P2"/>
    <property type="match status" value="1"/>
</dbReference>
<dbReference type="EMBL" id="MCFL01000004">
    <property type="protein sequence ID" value="ORZ40066.1"/>
    <property type="molecule type" value="Genomic_DNA"/>
</dbReference>
<comment type="caution">
    <text evidence="6">The sequence shown here is derived from an EMBL/GenBank/DDBJ whole genome shotgun (WGS) entry which is preliminary data.</text>
</comment>
<dbReference type="GO" id="GO:0002182">
    <property type="term" value="P:cytoplasmic translational elongation"/>
    <property type="evidence" value="ECO:0007669"/>
    <property type="project" value="InterPro"/>
</dbReference>
<evidence type="ECO:0000256" key="5">
    <source>
        <dbReference type="SAM" id="MobiDB-lite"/>
    </source>
</evidence>
<accession>A0A1Y2HZP0</accession>
<evidence type="ECO:0000256" key="1">
    <source>
        <dbReference type="ARBA" id="ARBA00005436"/>
    </source>
</evidence>
<dbReference type="InterPro" id="IPR027534">
    <property type="entry name" value="Ribosomal_P1/P2"/>
</dbReference>
<dbReference type="InterPro" id="IPR001859">
    <property type="entry name" value="Ribosomal_P1/P2_euk"/>
</dbReference>
<dbReference type="Pfam" id="PF00428">
    <property type="entry name" value="Ribosomal_60s"/>
    <property type="match status" value="1"/>
</dbReference>
<organism evidence="6 7">
    <name type="scientific">Catenaria anguillulae PL171</name>
    <dbReference type="NCBI Taxonomy" id="765915"/>
    <lineage>
        <taxon>Eukaryota</taxon>
        <taxon>Fungi</taxon>
        <taxon>Fungi incertae sedis</taxon>
        <taxon>Blastocladiomycota</taxon>
        <taxon>Blastocladiomycetes</taxon>
        <taxon>Blastocladiales</taxon>
        <taxon>Catenariaceae</taxon>
        <taxon>Catenaria</taxon>
    </lineage>
</organism>
<dbReference type="GO" id="GO:0022625">
    <property type="term" value="C:cytosolic large ribosomal subunit"/>
    <property type="evidence" value="ECO:0007669"/>
    <property type="project" value="InterPro"/>
</dbReference>
<reference evidence="6 7" key="1">
    <citation type="submission" date="2016-07" db="EMBL/GenBank/DDBJ databases">
        <title>Pervasive Adenine N6-methylation of Active Genes in Fungi.</title>
        <authorList>
            <consortium name="DOE Joint Genome Institute"/>
            <person name="Mondo S.J."/>
            <person name="Dannebaum R.O."/>
            <person name="Kuo R.C."/>
            <person name="Labutti K."/>
            <person name="Haridas S."/>
            <person name="Kuo A."/>
            <person name="Salamov A."/>
            <person name="Ahrendt S.R."/>
            <person name="Lipzen A."/>
            <person name="Sullivan W."/>
            <person name="Andreopoulos W.B."/>
            <person name="Clum A."/>
            <person name="Lindquist E."/>
            <person name="Daum C."/>
            <person name="Ramamoorthy G.K."/>
            <person name="Gryganskyi A."/>
            <person name="Culley D."/>
            <person name="Magnuson J.K."/>
            <person name="James T.Y."/>
            <person name="O'Malley M.A."/>
            <person name="Stajich J.E."/>
            <person name="Spatafora J.W."/>
            <person name="Visel A."/>
            <person name="Grigoriev I.V."/>
        </authorList>
    </citation>
    <scope>NUCLEOTIDE SEQUENCE [LARGE SCALE GENOMIC DNA]</scope>
    <source>
        <strain evidence="6 7">PL171</strain>
    </source>
</reference>
<keyword evidence="3 6" id="KW-0689">Ribosomal protein</keyword>
<dbReference type="HAMAP" id="MF_01478">
    <property type="entry name" value="Ribosomal_L12_arch"/>
    <property type="match status" value="1"/>
</dbReference>
<dbReference type="PANTHER" id="PTHR21141">
    <property type="entry name" value="60S ACIDIC RIBOSOMAL PROTEIN FAMILY MEMBER"/>
    <property type="match status" value="1"/>
</dbReference>
<evidence type="ECO:0000256" key="4">
    <source>
        <dbReference type="ARBA" id="ARBA00023274"/>
    </source>
</evidence>
<keyword evidence="4" id="KW-0687">Ribonucleoprotein</keyword>
<name>A0A1Y2HZP0_9FUNG</name>
<dbReference type="Gene3D" id="1.10.10.1410">
    <property type="match status" value="1"/>
</dbReference>
<dbReference type="InterPro" id="IPR044076">
    <property type="entry name" value="Ribosomal_P2"/>
</dbReference>
<feature type="region of interest" description="Disordered" evidence="5">
    <location>
        <begin position="84"/>
        <end position="110"/>
    </location>
</feature>
<evidence type="ECO:0000313" key="7">
    <source>
        <dbReference type="Proteomes" id="UP000193411"/>
    </source>
</evidence>
<dbReference type="AlphaFoldDB" id="A0A1Y2HZP0"/>
<evidence type="ECO:0000256" key="2">
    <source>
        <dbReference type="ARBA" id="ARBA00022553"/>
    </source>
</evidence>
<dbReference type="PRINTS" id="PR00456">
    <property type="entry name" value="RIBOSOMALP2"/>
</dbReference>